<evidence type="ECO:0000259" key="3">
    <source>
        <dbReference type="PROSITE" id="PS50158"/>
    </source>
</evidence>
<name>A0AAN7PH12_9COLE</name>
<keyword evidence="5" id="KW-1185">Reference proteome</keyword>
<dbReference type="InterPro" id="IPR001878">
    <property type="entry name" value="Znf_CCHC"/>
</dbReference>
<reference evidence="5" key="1">
    <citation type="submission" date="2023-01" db="EMBL/GenBank/DDBJ databases">
        <title>Key to firefly adult light organ development and bioluminescence: homeobox transcription factors regulate luciferase expression and transportation to peroxisome.</title>
        <authorList>
            <person name="Fu X."/>
        </authorList>
    </citation>
    <scope>NUCLEOTIDE SEQUENCE [LARGE SCALE GENOMIC DNA]</scope>
</reference>
<dbReference type="PANTHER" id="PTHR33223:SF6">
    <property type="entry name" value="CCHC-TYPE DOMAIN-CONTAINING PROTEIN"/>
    <property type="match status" value="1"/>
</dbReference>
<dbReference type="AlphaFoldDB" id="A0AAN7PH12"/>
<dbReference type="Proteomes" id="UP001353858">
    <property type="component" value="Unassembled WGS sequence"/>
</dbReference>
<keyword evidence="1" id="KW-0862">Zinc</keyword>
<evidence type="ECO:0000256" key="1">
    <source>
        <dbReference type="PROSITE-ProRule" id="PRU00047"/>
    </source>
</evidence>
<feature type="domain" description="CCHC-type" evidence="3">
    <location>
        <begin position="231"/>
        <end position="247"/>
    </location>
</feature>
<sequence>MQQANSTGTAPDMARSREGNDSNPTNVQPFITLGMIANTLESFSGRQDVRDYFEKLEHRASLDGWSDEITLKLVKFRLTGEAYQFYKSDAAVYNETNYSIFKKKMYGKFLPARIPGQALLRLSKCYQRHDESIANYVIRLKSLGNEILAEDLQNAVQENIPGLKQKCEELVLNQFRIGIKKELMKQLTPLLMRTENLNLETAEKFAKQFELSELMINSQNQSSVVMTVQERKCFCCGKNNHFSQNCRFRIDERNKRNYSNQHHNFQNVRQETPKQQHHRYENYKTNYNHHQQHPNRFHVNNFQKHNFRYNNKSFHNDNVPRDYSFLSRNNTYKEEVRDQQRQTNPRNTGHQYRIYPENGRNYTNNPDQIQPIRKLNVNPVEALNIKGLSLKPRETSPVEL</sequence>
<accession>A0AAN7PH12</accession>
<gene>
    <name evidence="4" type="ORF">RN001_008622</name>
</gene>
<proteinExistence type="predicted"/>
<dbReference type="EMBL" id="JARPUR010000003">
    <property type="protein sequence ID" value="KAK4880476.1"/>
    <property type="molecule type" value="Genomic_DNA"/>
</dbReference>
<dbReference type="GO" id="GO:0008270">
    <property type="term" value="F:zinc ion binding"/>
    <property type="evidence" value="ECO:0007669"/>
    <property type="project" value="UniProtKB-KW"/>
</dbReference>
<keyword evidence="1" id="KW-0479">Metal-binding</keyword>
<feature type="region of interest" description="Disordered" evidence="2">
    <location>
        <begin position="1"/>
        <end position="25"/>
    </location>
</feature>
<keyword evidence="1" id="KW-0863">Zinc-finger</keyword>
<feature type="compositionally biased region" description="Polar residues" evidence="2">
    <location>
        <begin position="341"/>
        <end position="350"/>
    </location>
</feature>
<organism evidence="4 5">
    <name type="scientific">Aquatica leii</name>
    <dbReference type="NCBI Taxonomy" id="1421715"/>
    <lineage>
        <taxon>Eukaryota</taxon>
        <taxon>Metazoa</taxon>
        <taxon>Ecdysozoa</taxon>
        <taxon>Arthropoda</taxon>
        <taxon>Hexapoda</taxon>
        <taxon>Insecta</taxon>
        <taxon>Pterygota</taxon>
        <taxon>Neoptera</taxon>
        <taxon>Endopterygota</taxon>
        <taxon>Coleoptera</taxon>
        <taxon>Polyphaga</taxon>
        <taxon>Elateriformia</taxon>
        <taxon>Elateroidea</taxon>
        <taxon>Lampyridae</taxon>
        <taxon>Luciolinae</taxon>
        <taxon>Aquatica</taxon>
    </lineage>
</organism>
<dbReference type="PROSITE" id="PS50158">
    <property type="entry name" value="ZF_CCHC"/>
    <property type="match status" value="1"/>
</dbReference>
<dbReference type="PANTHER" id="PTHR33223">
    <property type="entry name" value="CCHC-TYPE DOMAIN-CONTAINING PROTEIN"/>
    <property type="match status" value="1"/>
</dbReference>
<protein>
    <recommendedName>
        <fullName evidence="3">CCHC-type domain-containing protein</fullName>
    </recommendedName>
</protein>
<comment type="caution">
    <text evidence="4">The sequence shown here is derived from an EMBL/GenBank/DDBJ whole genome shotgun (WGS) entry which is preliminary data.</text>
</comment>
<dbReference type="GO" id="GO:0003676">
    <property type="term" value="F:nucleic acid binding"/>
    <property type="evidence" value="ECO:0007669"/>
    <property type="project" value="InterPro"/>
</dbReference>
<feature type="region of interest" description="Disordered" evidence="2">
    <location>
        <begin position="334"/>
        <end position="368"/>
    </location>
</feature>
<evidence type="ECO:0000313" key="4">
    <source>
        <dbReference type="EMBL" id="KAK4880476.1"/>
    </source>
</evidence>
<evidence type="ECO:0000256" key="2">
    <source>
        <dbReference type="SAM" id="MobiDB-lite"/>
    </source>
</evidence>
<evidence type="ECO:0000313" key="5">
    <source>
        <dbReference type="Proteomes" id="UP001353858"/>
    </source>
</evidence>